<feature type="signal peptide" evidence="1">
    <location>
        <begin position="1"/>
        <end position="19"/>
    </location>
</feature>
<evidence type="ECO:0000313" key="4">
    <source>
        <dbReference type="Proteomes" id="UP000501812"/>
    </source>
</evidence>
<evidence type="ECO:0000259" key="2">
    <source>
        <dbReference type="Pfam" id="PF07995"/>
    </source>
</evidence>
<keyword evidence="1" id="KW-0732">Signal</keyword>
<feature type="chain" id="PRO_5032598646" evidence="1">
    <location>
        <begin position="20"/>
        <end position="387"/>
    </location>
</feature>
<evidence type="ECO:0000313" key="3">
    <source>
        <dbReference type="EMBL" id="QJE94696.1"/>
    </source>
</evidence>
<dbReference type="KEGG" id="luo:HHL09_02505"/>
<keyword evidence="4" id="KW-1185">Reference proteome</keyword>
<dbReference type="InterPro" id="IPR011042">
    <property type="entry name" value="6-blade_b-propeller_TolB-like"/>
</dbReference>
<dbReference type="PANTHER" id="PTHR19328">
    <property type="entry name" value="HEDGEHOG-INTERACTING PROTEIN"/>
    <property type="match status" value="1"/>
</dbReference>
<dbReference type="PANTHER" id="PTHR19328:SF75">
    <property type="entry name" value="ALDOSE SUGAR DEHYDROGENASE YLII"/>
    <property type="match status" value="1"/>
</dbReference>
<accession>A0A858RCD9</accession>
<dbReference type="SUPFAM" id="SSF50952">
    <property type="entry name" value="Soluble quinoprotein glucose dehydrogenase"/>
    <property type="match status" value="1"/>
</dbReference>
<dbReference type="Proteomes" id="UP000501812">
    <property type="component" value="Chromosome"/>
</dbReference>
<organism evidence="3 4">
    <name type="scientific">Luteolibacter luteus</name>
    <dbReference type="NCBI Taxonomy" id="2728835"/>
    <lineage>
        <taxon>Bacteria</taxon>
        <taxon>Pseudomonadati</taxon>
        <taxon>Verrucomicrobiota</taxon>
        <taxon>Verrucomicrobiia</taxon>
        <taxon>Verrucomicrobiales</taxon>
        <taxon>Verrucomicrobiaceae</taxon>
        <taxon>Luteolibacter</taxon>
    </lineage>
</organism>
<name>A0A858RCD9_9BACT</name>
<sequence length="387" mass="42474">MRKVLLSAALLSVLATAHAKPGAVVVASGFERPVWVGAPASDKDHLWVMEQAGKVWIVDLKTGEKQPEPFLDIVPQVRRKGNEEGLLGLAFAKDFGKTGRFYVNYVDQQQNTRISRFTAKGPEFKTTDASSQEVLLSFKQDFENHNGGWVEFGPDGMLYVGTGDGGSGNDPKQRAQALDTYLGKFLRLDVSPETGYSVPKDNPFVGKEGIKPEIWAYGLRNPWRCSFDRETGDFWIGDVGQNNWEEIDYLPKGKGAGANFGWRLREADKETPAGGVGGDAPKGAIEPVYVYQHGGGSKEGLSVTGGYVYRGPVKDLEGRYIFGDYNNRRVWSFIPGKNGKPTKFEDHTKDFEPEGGRVGMISSFGEDAAGNLYIVDHAGPILKIVDK</sequence>
<reference evidence="3 4" key="1">
    <citation type="submission" date="2020-04" db="EMBL/GenBank/DDBJ databases">
        <title>Luteolibacter sp. G-1-1-1 isolated from soil.</title>
        <authorList>
            <person name="Dahal R.H."/>
        </authorList>
    </citation>
    <scope>NUCLEOTIDE SEQUENCE [LARGE SCALE GENOMIC DNA]</scope>
    <source>
        <strain evidence="3 4">G-1-1-1</strain>
    </source>
</reference>
<dbReference type="Pfam" id="PF07995">
    <property type="entry name" value="GSDH"/>
    <property type="match status" value="1"/>
</dbReference>
<dbReference type="InterPro" id="IPR012938">
    <property type="entry name" value="Glc/Sorbosone_DH"/>
</dbReference>
<dbReference type="Gene3D" id="2.120.10.30">
    <property type="entry name" value="TolB, C-terminal domain"/>
    <property type="match status" value="1"/>
</dbReference>
<proteinExistence type="predicted"/>
<dbReference type="EMBL" id="CP051774">
    <property type="protein sequence ID" value="QJE94696.1"/>
    <property type="molecule type" value="Genomic_DNA"/>
</dbReference>
<dbReference type="RefSeq" id="WP_169452917.1">
    <property type="nucleotide sequence ID" value="NZ_CP051774.1"/>
</dbReference>
<dbReference type="InterPro" id="IPR011041">
    <property type="entry name" value="Quinoprot_gluc/sorb_DH_b-prop"/>
</dbReference>
<feature type="domain" description="Glucose/Sorbosone dehydrogenase" evidence="2">
    <location>
        <begin position="35"/>
        <end position="375"/>
    </location>
</feature>
<dbReference type="AlphaFoldDB" id="A0A858RCD9"/>
<protein>
    <submittedName>
        <fullName evidence="3">PQQ-dependent sugar dehydrogenase</fullName>
    </submittedName>
</protein>
<evidence type="ECO:0000256" key="1">
    <source>
        <dbReference type="SAM" id="SignalP"/>
    </source>
</evidence>
<gene>
    <name evidence="3" type="ORF">HHL09_02505</name>
</gene>